<dbReference type="Proteomes" id="UP000030528">
    <property type="component" value="Unassembled WGS sequence"/>
</dbReference>
<organism evidence="2 3">
    <name type="scientific">Pontibacillus halophilus JSM 076056 = DSM 19796</name>
    <dbReference type="NCBI Taxonomy" id="1385510"/>
    <lineage>
        <taxon>Bacteria</taxon>
        <taxon>Bacillati</taxon>
        <taxon>Bacillota</taxon>
        <taxon>Bacilli</taxon>
        <taxon>Bacillales</taxon>
        <taxon>Bacillaceae</taxon>
        <taxon>Pontibacillus</taxon>
    </lineage>
</organism>
<dbReference type="SUPFAM" id="SSF55729">
    <property type="entry name" value="Acyl-CoA N-acyltransferases (Nat)"/>
    <property type="match status" value="1"/>
</dbReference>
<dbReference type="AlphaFoldDB" id="A0A0A5GPI9"/>
<accession>A0A0A5GPI9</accession>
<dbReference type="RefSeq" id="WP_026800089.1">
    <property type="nucleotide sequence ID" value="NZ_AULI01000006.1"/>
</dbReference>
<reference evidence="2 3" key="1">
    <citation type="submission" date="2013-08" db="EMBL/GenBank/DDBJ databases">
        <authorList>
            <person name="Huang J."/>
            <person name="Wang G."/>
        </authorList>
    </citation>
    <scope>NUCLEOTIDE SEQUENCE [LARGE SCALE GENOMIC DNA]</scope>
    <source>
        <strain evidence="2 3">JSM 076056</strain>
    </source>
</reference>
<evidence type="ECO:0000256" key="1">
    <source>
        <dbReference type="ARBA" id="ARBA00004496"/>
    </source>
</evidence>
<evidence type="ECO:0000313" key="3">
    <source>
        <dbReference type="Proteomes" id="UP000030528"/>
    </source>
</evidence>
<comment type="subcellular location">
    <subcellularLocation>
        <location evidence="1">Cytoplasm</location>
    </subcellularLocation>
</comment>
<dbReference type="OrthoDB" id="5622654at2"/>
<gene>
    <name evidence="2" type="ORF">N781_14170</name>
</gene>
<dbReference type="InterPro" id="IPR003447">
    <property type="entry name" value="FEMABX"/>
</dbReference>
<dbReference type="InterPro" id="IPR016181">
    <property type="entry name" value="Acyl_CoA_acyltransferase"/>
</dbReference>
<dbReference type="Gene3D" id="3.40.630.30">
    <property type="match status" value="1"/>
</dbReference>
<protein>
    <recommendedName>
        <fullName evidence="4">BioF2-like acetyltransferase domain-containing protein</fullName>
    </recommendedName>
</protein>
<evidence type="ECO:0008006" key="4">
    <source>
        <dbReference type="Google" id="ProtNLM"/>
    </source>
</evidence>
<dbReference type="EMBL" id="AVPE01000004">
    <property type="protein sequence ID" value="KGX93060.1"/>
    <property type="molecule type" value="Genomic_DNA"/>
</dbReference>
<dbReference type="STRING" id="1385510.GCA_000425205_01666"/>
<dbReference type="eggNOG" id="ENOG5032V5D">
    <property type="taxonomic scope" value="Bacteria"/>
</dbReference>
<keyword evidence="3" id="KW-1185">Reference proteome</keyword>
<evidence type="ECO:0000313" key="2">
    <source>
        <dbReference type="EMBL" id="KGX93060.1"/>
    </source>
</evidence>
<sequence length="250" mass="29278">MFTIERKLLGINMKQVYFPDPSKIGGVEGGDLVGVTQAVAPIEGCHTIETLHLDLTQDREKIFSDMSRTTRRQIRMAEKRYTFTPITIERPTDTQIYEFRDYYNTFARNKGSYLIRSFNLLTLKKLRDRNKLVLTKMVDEEEEIMAYRAYISHEGRAMALYISTLFRMADNTDEKRRIGSAHRYLKWCDMTWFKEKGYHTFDHGGLTNDEGIRNFKLGFGGKVVHEYSGYVPRSVKGRFLVEARKRLVEK</sequence>
<dbReference type="PROSITE" id="PS51191">
    <property type="entry name" value="FEMABX"/>
    <property type="match status" value="1"/>
</dbReference>
<comment type="caution">
    <text evidence="2">The sequence shown here is derived from an EMBL/GenBank/DDBJ whole genome shotgun (WGS) entry which is preliminary data.</text>
</comment>
<proteinExistence type="predicted"/>
<dbReference type="GO" id="GO:0044038">
    <property type="term" value="P:cell wall macromolecule biosynthetic process"/>
    <property type="evidence" value="ECO:0007669"/>
    <property type="project" value="InterPro"/>
</dbReference>
<dbReference type="GO" id="GO:0005737">
    <property type="term" value="C:cytoplasm"/>
    <property type="evidence" value="ECO:0007669"/>
    <property type="project" value="UniProtKB-SubCell"/>
</dbReference>
<name>A0A0A5GPI9_9BACI</name>
<dbReference type="GO" id="GO:0016755">
    <property type="term" value="F:aminoacyltransferase activity"/>
    <property type="evidence" value="ECO:0007669"/>
    <property type="project" value="InterPro"/>
</dbReference>